<evidence type="ECO:0000256" key="6">
    <source>
        <dbReference type="PIRSR" id="PIRSR600175-1"/>
    </source>
</evidence>
<dbReference type="GO" id="GO:0006865">
    <property type="term" value="P:amino acid transport"/>
    <property type="evidence" value="ECO:0007669"/>
    <property type="project" value="TreeGrafter"/>
</dbReference>
<accession>A0A9D4EH77</accession>
<dbReference type="GO" id="GO:0005886">
    <property type="term" value="C:plasma membrane"/>
    <property type="evidence" value="ECO:0007669"/>
    <property type="project" value="TreeGrafter"/>
</dbReference>
<evidence type="ECO:0000256" key="8">
    <source>
        <dbReference type="SAM" id="SignalP"/>
    </source>
</evidence>
<keyword evidence="2" id="KW-0813">Transport</keyword>
<dbReference type="PROSITE" id="PS50267">
    <property type="entry name" value="NA_NEUROTRAN_SYMP_3"/>
    <property type="match status" value="1"/>
</dbReference>
<name>A0A9D4EH77_DREPO</name>
<dbReference type="InterPro" id="IPR000175">
    <property type="entry name" value="Na/ntran_symport"/>
</dbReference>
<feature type="transmembrane region" description="Helical" evidence="7">
    <location>
        <begin position="173"/>
        <end position="197"/>
    </location>
</feature>
<keyword evidence="3 7" id="KW-0812">Transmembrane</keyword>
<keyword evidence="4 7" id="KW-1133">Transmembrane helix</keyword>
<evidence type="ECO:0000256" key="7">
    <source>
        <dbReference type="SAM" id="Phobius"/>
    </source>
</evidence>
<keyword evidence="10" id="KW-1185">Reference proteome</keyword>
<keyword evidence="6" id="KW-0479">Metal-binding</keyword>
<dbReference type="PANTHER" id="PTHR11616">
    <property type="entry name" value="SODIUM/CHLORIDE DEPENDENT TRANSPORTER"/>
    <property type="match status" value="1"/>
</dbReference>
<gene>
    <name evidence="9" type="ORF">DPMN_179975</name>
</gene>
<keyword evidence="6" id="KW-0915">Sodium</keyword>
<dbReference type="Pfam" id="PF00209">
    <property type="entry name" value="SNF"/>
    <property type="match status" value="1"/>
</dbReference>
<evidence type="ECO:0000313" key="9">
    <source>
        <dbReference type="EMBL" id="KAH3778511.1"/>
    </source>
</evidence>
<reference evidence="9" key="2">
    <citation type="submission" date="2020-11" db="EMBL/GenBank/DDBJ databases">
        <authorList>
            <person name="McCartney M.A."/>
            <person name="Auch B."/>
            <person name="Kono T."/>
            <person name="Mallez S."/>
            <person name="Becker A."/>
            <person name="Gohl D.M."/>
            <person name="Silverstein K.A.T."/>
            <person name="Koren S."/>
            <person name="Bechman K.B."/>
            <person name="Herman A."/>
            <person name="Abrahante J.E."/>
            <person name="Garbe J."/>
        </authorList>
    </citation>
    <scope>NUCLEOTIDE SEQUENCE</scope>
    <source>
        <strain evidence="9">Duluth1</strain>
        <tissue evidence="9">Whole animal</tissue>
    </source>
</reference>
<evidence type="ECO:0000256" key="2">
    <source>
        <dbReference type="ARBA" id="ARBA00022448"/>
    </source>
</evidence>
<keyword evidence="5 7" id="KW-0472">Membrane</keyword>
<feature type="chain" id="PRO_5038484136" evidence="8">
    <location>
        <begin position="19"/>
        <end position="248"/>
    </location>
</feature>
<feature type="binding site" evidence="6">
    <location>
        <position position="143"/>
    </location>
    <ligand>
        <name>Na(+)</name>
        <dbReference type="ChEBI" id="CHEBI:29101"/>
        <label>1</label>
    </ligand>
</feature>
<feature type="transmembrane region" description="Helical" evidence="7">
    <location>
        <begin position="72"/>
        <end position="98"/>
    </location>
</feature>
<feature type="binding site" evidence="6">
    <location>
        <position position="147"/>
    </location>
    <ligand>
        <name>Na(+)</name>
        <dbReference type="ChEBI" id="CHEBI:29101"/>
        <label>1</label>
    </ligand>
</feature>
<evidence type="ECO:0000256" key="4">
    <source>
        <dbReference type="ARBA" id="ARBA00022989"/>
    </source>
</evidence>
<evidence type="ECO:0000256" key="1">
    <source>
        <dbReference type="ARBA" id="ARBA00004141"/>
    </source>
</evidence>
<dbReference type="InterPro" id="IPR037272">
    <property type="entry name" value="SNS_sf"/>
</dbReference>
<evidence type="ECO:0000256" key="5">
    <source>
        <dbReference type="ARBA" id="ARBA00023136"/>
    </source>
</evidence>
<dbReference type="EMBL" id="JAIWYP010000009">
    <property type="protein sequence ID" value="KAH3778511.1"/>
    <property type="molecule type" value="Genomic_DNA"/>
</dbReference>
<comment type="caution">
    <text evidence="9">The sequence shown here is derived from an EMBL/GenBank/DDBJ whole genome shotgun (WGS) entry which is preliminary data.</text>
</comment>
<feature type="signal peptide" evidence="8">
    <location>
        <begin position="1"/>
        <end position="18"/>
    </location>
</feature>
<dbReference type="GO" id="GO:0046872">
    <property type="term" value="F:metal ion binding"/>
    <property type="evidence" value="ECO:0007669"/>
    <property type="project" value="UniProtKB-KW"/>
</dbReference>
<comment type="subcellular location">
    <subcellularLocation>
        <location evidence="1">Membrane</location>
        <topology evidence="1">Multi-pass membrane protein</topology>
    </subcellularLocation>
</comment>
<evidence type="ECO:0000313" key="10">
    <source>
        <dbReference type="Proteomes" id="UP000828390"/>
    </source>
</evidence>
<dbReference type="PANTHER" id="PTHR11616:SF240">
    <property type="entry name" value="BLOATED TUBULES, ISOFORM B-RELATED"/>
    <property type="match status" value="1"/>
</dbReference>
<reference evidence="9" key="1">
    <citation type="journal article" date="2019" name="bioRxiv">
        <title>The Genome of the Zebra Mussel, Dreissena polymorpha: A Resource for Invasive Species Research.</title>
        <authorList>
            <person name="McCartney M.A."/>
            <person name="Auch B."/>
            <person name="Kono T."/>
            <person name="Mallez S."/>
            <person name="Zhang Y."/>
            <person name="Obille A."/>
            <person name="Becker A."/>
            <person name="Abrahante J.E."/>
            <person name="Garbe J."/>
            <person name="Badalamenti J.P."/>
            <person name="Herman A."/>
            <person name="Mangelson H."/>
            <person name="Liachko I."/>
            <person name="Sullivan S."/>
            <person name="Sone E.D."/>
            <person name="Koren S."/>
            <person name="Silverstein K.A.T."/>
            <person name="Beckman K.B."/>
            <person name="Gohl D.M."/>
        </authorList>
    </citation>
    <scope>NUCLEOTIDE SEQUENCE</scope>
    <source>
        <strain evidence="9">Duluth1</strain>
        <tissue evidence="9">Whole animal</tissue>
    </source>
</reference>
<keyword evidence="8" id="KW-0732">Signal</keyword>
<proteinExistence type="predicted"/>
<dbReference type="SUPFAM" id="SSF161070">
    <property type="entry name" value="SNF-like"/>
    <property type="match status" value="1"/>
</dbReference>
<feature type="binding site" evidence="6">
    <location>
        <position position="46"/>
    </location>
    <ligand>
        <name>Na(+)</name>
        <dbReference type="ChEBI" id="CHEBI:29101"/>
        <label>1</label>
    </ligand>
</feature>
<feature type="binding site" evidence="6">
    <location>
        <position position="146"/>
    </location>
    <ligand>
        <name>Na(+)</name>
        <dbReference type="ChEBI" id="CHEBI:29101"/>
        <label>1</label>
    </ligand>
</feature>
<evidence type="ECO:0000256" key="3">
    <source>
        <dbReference type="ARBA" id="ARBA00022692"/>
    </source>
</evidence>
<protein>
    <submittedName>
        <fullName evidence="9">Uncharacterized protein</fullName>
    </submittedName>
</protein>
<sequence length="248" mass="27819">MLFIFLVRGSILPGAVDGIKYYIMPDLSKLKDTKIWAEACMQVFRSIGPGFGAMITFASYNKLSNNCARDAVLVCLMDLLTGFTAGFVIFSVLGHVAYRSGLKISDFQQSGFSLGFIAYPEAANYLLPPQLWSALFFFMSVCLGIDSQFPNYEIVVTALKDEFPRLFQGKTTVMTLGVITCAFLLAIPMVTEVSLLLNTIGTYYARNDNHICLFILYHWYTADSSRQQYVYVINSVLQPVGRHWLVCH</sequence>
<dbReference type="Proteomes" id="UP000828390">
    <property type="component" value="Unassembled WGS sequence"/>
</dbReference>
<dbReference type="PRINTS" id="PR00176">
    <property type="entry name" value="NANEUSMPORT"/>
</dbReference>
<dbReference type="GO" id="GO:0035725">
    <property type="term" value="P:sodium ion transmembrane transport"/>
    <property type="evidence" value="ECO:0007669"/>
    <property type="project" value="TreeGrafter"/>
</dbReference>
<organism evidence="9 10">
    <name type="scientific">Dreissena polymorpha</name>
    <name type="common">Zebra mussel</name>
    <name type="synonym">Mytilus polymorpha</name>
    <dbReference type="NCBI Taxonomy" id="45954"/>
    <lineage>
        <taxon>Eukaryota</taxon>
        <taxon>Metazoa</taxon>
        <taxon>Spiralia</taxon>
        <taxon>Lophotrochozoa</taxon>
        <taxon>Mollusca</taxon>
        <taxon>Bivalvia</taxon>
        <taxon>Autobranchia</taxon>
        <taxon>Heteroconchia</taxon>
        <taxon>Euheterodonta</taxon>
        <taxon>Imparidentia</taxon>
        <taxon>Neoheterodontei</taxon>
        <taxon>Myida</taxon>
        <taxon>Dreissenoidea</taxon>
        <taxon>Dreissenidae</taxon>
        <taxon>Dreissena</taxon>
    </lineage>
</organism>
<dbReference type="AlphaFoldDB" id="A0A9D4EH77"/>